<dbReference type="Gene3D" id="2.40.160.210">
    <property type="entry name" value="Acyl-CoA thioesterase, double hotdog domain"/>
    <property type="match status" value="1"/>
</dbReference>
<feature type="compositionally biased region" description="Low complexity" evidence="1">
    <location>
        <begin position="140"/>
        <end position="149"/>
    </location>
</feature>
<dbReference type="Pfam" id="PF13622">
    <property type="entry name" value="4HBT_3"/>
    <property type="match status" value="1"/>
</dbReference>
<gene>
    <name evidence="3" type="ORF">A5N68_13310</name>
</gene>
<protein>
    <submittedName>
        <fullName evidence="3">TesB-like acyl-CoA thioesterase 4</fullName>
    </submittedName>
</protein>
<name>A0AAE2X2U4_RHOHA</name>
<evidence type="ECO:0000256" key="1">
    <source>
        <dbReference type="SAM" id="MobiDB-lite"/>
    </source>
</evidence>
<dbReference type="EMBL" id="LWIC01000005">
    <property type="protein sequence ID" value="ORM26215.1"/>
    <property type="molecule type" value="Genomic_DNA"/>
</dbReference>
<feature type="domain" description="Acyl-CoA thioesterase-like N-terminal HotDog" evidence="2">
    <location>
        <begin position="36"/>
        <end position="116"/>
    </location>
</feature>
<reference evidence="3 4" key="1">
    <citation type="journal article" date="2016" name="Genome Biol. Evol.">
        <title>Pangenome and Phylogenomic Analysis of the Pathogenic Actinobacterium Rhodococcus equi.</title>
        <authorList>
            <person name="Anastasi E."/>
            <person name="MacArthur I."/>
            <person name="Scortti M."/>
            <person name="Alvarez S."/>
            <person name="Giguere S."/>
            <person name="Vazquez-Boland J.A."/>
        </authorList>
    </citation>
    <scope>NUCLEOTIDE SEQUENCE [LARGE SCALE GENOMIC DNA]</scope>
    <source>
        <strain evidence="3 4">PAM1271</strain>
    </source>
</reference>
<comment type="caution">
    <text evidence="3">The sequence shown here is derived from an EMBL/GenBank/DDBJ whole genome shotgun (WGS) entry which is preliminary data.</text>
</comment>
<feature type="region of interest" description="Disordered" evidence="1">
    <location>
        <begin position="123"/>
        <end position="170"/>
    </location>
</feature>
<evidence type="ECO:0000313" key="3">
    <source>
        <dbReference type="EMBL" id="ORM26215.1"/>
    </source>
</evidence>
<evidence type="ECO:0000259" key="2">
    <source>
        <dbReference type="Pfam" id="PF13622"/>
    </source>
</evidence>
<dbReference type="Proteomes" id="UP000193518">
    <property type="component" value="Unassembled WGS sequence"/>
</dbReference>
<sequence>MFREAVDEGAVVDTTEIGFLRRDGDGFFPLDMGISKWSPDMINGPAITGILARAIENEHGAEGFVPARLTVDLFRPARAEQLHVVTRSVRDGNRIRVADAEVIQQGEAVARASVVFLRRSEQPPGELWTRPDTPQPPPLSLLEPLQAPSHPWIGSDGHPAGWSPSLRDHEGSSRKRMWQYQIPVVAGEEPSPFARAAMVGETTSLMTNWGTAGIGFINADLTLALSRLPEGPEIGIEADNHLSVDGISVGSTTMFDRRGPIGTCIVSALSNAERQLGFRR</sequence>
<dbReference type="RefSeq" id="WP_005518798.1">
    <property type="nucleotide sequence ID" value="NZ_AP025268.1"/>
</dbReference>
<accession>A0AAE2X2U4</accession>
<dbReference type="InterPro" id="IPR049449">
    <property type="entry name" value="TesB_ACOT8-like_N"/>
</dbReference>
<dbReference type="GeneID" id="57578945"/>
<organism evidence="3 4">
    <name type="scientific">Rhodococcus hoagii</name>
    <name type="common">Corynebacterium equii</name>
    <dbReference type="NCBI Taxonomy" id="43767"/>
    <lineage>
        <taxon>Bacteria</taxon>
        <taxon>Bacillati</taxon>
        <taxon>Actinomycetota</taxon>
        <taxon>Actinomycetes</taxon>
        <taxon>Mycobacteriales</taxon>
        <taxon>Nocardiaceae</taxon>
        <taxon>Prescottella</taxon>
    </lineage>
</organism>
<evidence type="ECO:0000313" key="4">
    <source>
        <dbReference type="Proteomes" id="UP000193518"/>
    </source>
</evidence>
<dbReference type="SUPFAM" id="SSF54637">
    <property type="entry name" value="Thioesterase/thiol ester dehydrase-isomerase"/>
    <property type="match status" value="1"/>
</dbReference>
<dbReference type="AlphaFoldDB" id="A0AAE2X2U4"/>
<dbReference type="InterPro" id="IPR029069">
    <property type="entry name" value="HotDog_dom_sf"/>
</dbReference>
<proteinExistence type="predicted"/>
<dbReference type="InterPro" id="IPR042171">
    <property type="entry name" value="Acyl-CoA_hotdog"/>
</dbReference>